<feature type="transmembrane region" description="Helical" evidence="7">
    <location>
        <begin position="485"/>
        <end position="506"/>
    </location>
</feature>
<evidence type="ECO:0000313" key="8">
    <source>
        <dbReference type="EMBL" id="CAE0658431.1"/>
    </source>
</evidence>
<feature type="transmembrane region" description="Helical" evidence="7">
    <location>
        <begin position="446"/>
        <end position="464"/>
    </location>
</feature>
<dbReference type="PANTHER" id="PTHR45724:SF13">
    <property type="entry name" value="AQUAPORIN NIP1-1-RELATED"/>
    <property type="match status" value="1"/>
</dbReference>
<evidence type="ECO:0000256" key="4">
    <source>
        <dbReference type="ARBA" id="ARBA00022989"/>
    </source>
</evidence>
<evidence type="ECO:0008006" key="9">
    <source>
        <dbReference type="Google" id="ProtNLM"/>
    </source>
</evidence>
<gene>
    <name evidence="8" type="ORF">LGLO00237_LOCUS10003</name>
</gene>
<feature type="transmembrane region" description="Helical" evidence="7">
    <location>
        <begin position="344"/>
        <end position="364"/>
    </location>
</feature>
<reference evidence="8" key="1">
    <citation type="submission" date="2021-01" db="EMBL/GenBank/DDBJ databases">
        <authorList>
            <person name="Corre E."/>
            <person name="Pelletier E."/>
            <person name="Niang G."/>
            <person name="Scheremetjew M."/>
            <person name="Finn R."/>
            <person name="Kale V."/>
            <person name="Holt S."/>
            <person name="Cochrane G."/>
            <person name="Meng A."/>
            <person name="Brown T."/>
            <person name="Cohen L."/>
        </authorList>
    </citation>
    <scope>NUCLEOTIDE SEQUENCE</scope>
    <source>
        <strain evidence="8">CCCM811</strain>
    </source>
</reference>
<evidence type="ECO:0000256" key="2">
    <source>
        <dbReference type="ARBA" id="ARBA00022448"/>
    </source>
</evidence>
<dbReference type="InterPro" id="IPR022357">
    <property type="entry name" value="MIP_CS"/>
</dbReference>
<feature type="transmembrane region" description="Helical" evidence="7">
    <location>
        <begin position="79"/>
        <end position="104"/>
    </location>
</feature>
<evidence type="ECO:0000256" key="6">
    <source>
        <dbReference type="SAM" id="MobiDB-lite"/>
    </source>
</evidence>
<evidence type="ECO:0000256" key="7">
    <source>
        <dbReference type="SAM" id="Phobius"/>
    </source>
</evidence>
<name>A0A7S3YQ54_9EUKA</name>
<keyword evidence="2" id="KW-0813">Transport</keyword>
<proteinExistence type="predicted"/>
<evidence type="ECO:0000256" key="1">
    <source>
        <dbReference type="ARBA" id="ARBA00004141"/>
    </source>
</evidence>
<evidence type="ECO:0000256" key="3">
    <source>
        <dbReference type="ARBA" id="ARBA00022692"/>
    </source>
</evidence>
<comment type="subcellular location">
    <subcellularLocation>
        <location evidence="1">Membrane</location>
        <topology evidence="1">Multi-pass membrane protein</topology>
    </subcellularLocation>
</comment>
<feature type="transmembrane region" description="Helical" evidence="7">
    <location>
        <begin position="150"/>
        <end position="171"/>
    </location>
</feature>
<accession>A0A7S3YQ54</accession>
<feature type="transmembrane region" description="Helical" evidence="7">
    <location>
        <begin position="398"/>
        <end position="426"/>
    </location>
</feature>
<dbReference type="AlphaFoldDB" id="A0A7S3YQ54"/>
<dbReference type="InterPro" id="IPR034294">
    <property type="entry name" value="Aquaporin_transptr"/>
</dbReference>
<dbReference type="SUPFAM" id="SSF81338">
    <property type="entry name" value="Aquaporin-like"/>
    <property type="match status" value="2"/>
</dbReference>
<dbReference type="GO" id="GO:0016020">
    <property type="term" value="C:membrane"/>
    <property type="evidence" value="ECO:0007669"/>
    <property type="project" value="UniProtKB-SubCell"/>
</dbReference>
<feature type="region of interest" description="Disordered" evidence="6">
    <location>
        <begin position="1"/>
        <end position="24"/>
    </location>
</feature>
<dbReference type="Gene3D" id="1.20.1080.10">
    <property type="entry name" value="Glycerol uptake facilitator protein"/>
    <property type="match status" value="2"/>
</dbReference>
<dbReference type="InterPro" id="IPR023271">
    <property type="entry name" value="Aquaporin-like"/>
</dbReference>
<dbReference type="Pfam" id="PF00230">
    <property type="entry name" value="MIP"/>
    <property type="match status" value="2"/>
</dbReference>
<feature type="transmembrane region" description="Helical" evidence="7">
    <location>
        <begin position="110"/>
        <end position="129"/>
    </location>
</feature>
<dbReference type="PRINTS" id="PR00783">
    <property type="entry name" value="MINTRINSICP"/>
</dbReference>
<dbReference type="GO" id="GO:0015267">
    <property type="term" value="F:channel activity"/>
    <property type="evidence" value="ECO:0007669"/>
    <property type="project" value="InterPro"/>
</dbReference>
<organism evidence="8">
    <name type="scientific">Lotharella globosa</name>
    <dbReference type="NCBI Taxonomy" id="91324"/>
    <lineage>
        <taxon>Eukaryota</taxon>
        <taxon>Sar</taxon>
        <taxon>Rhizaria</taxon>
        <taxon>Cercozoa</taxon>
        <taxon>Chlorarachniophyceae</taxon>
        <taxon>Lotharella</taxon>
    </lineage>
</organism>
<sequence>MPRLDSSPESSTYRDGSIDQPRVSRTWSNPFTLFYNSSDGRESGRGPPSVRLVSGYSTFGIRQRSENDTGKRCSDWLQLFSPFVIEFVGTMFIGLTISLSLGSLNLWGPLAYGSVLLALAFVGGQVSGAHYNPAVTLAMLFCQKMRPITAIGYLVCQLGGGIVAGLLTLFLEDIKGDNAPYPVVGKGHSELQAVVCELLFTIVVVKVMLDADERKLLSLAARHALPEEGTFFGLGVGMATIGGGISAGPISGAVFNPAVGTGLLLVHDHVEKIWIYWVGPVLGAVIASGIWRVTTEWDMAMLDMPFNQTRFEIEPMWRIAVPHVMEFFGTFMVCFVIATTRWGAGAGVPLAPLAIGSMKVAAVYSASQSSMAHFNPAVTAAALFCGLFTREARDMIGWWFGIITAVLYVVAQLIASFAAAGVAAFVLGAPNGYPLANGNYSFHSHLIAEAVFSFLTAYVVLITSDTQGARLHFHESKNRWYQYSLASGFALMAGTVAVGDVSGAALNPAAGTGLPLVAGVARDVPIYWMGPMLGALLAAAAFSIAQVKSRKSVDLPFYRHVGINYDI</sequence>
<dbReference type="PROSITE" id="PS00221">
    <property type="entry name" value="MIP"/>
    <property type="match status" value="1"/>
</dbReference>
<keyword evidence="4 7" id="KW-1133">Transmembrane helix</keyword>
<evidence type="ECO:0000256" key="5">
    <source>
        <dbReference type="ARBA" id="ARBA00023136"/>
    </source>
</evidence>
<feature type="transmembrane region" description="Helical" evidence="7">
    <location>
        <begin position="274"/>
        <end position="294"/>
    </location>
</feature>
<dbReference type="InterPro" id="IPR000425">
    <property type="entry name" value="MIP"/>
</dbReference>
<keyword evidence="3 7" id="KW-0812">Transmembrane</keyword>
<dbReference type="EMBL" id="HBIV01013613">
    <property type="protein sequence ID" value="CAE0658431.1"/>
    <property type="molecule type" value="Transcribed_RNA"/>
</dbReference>
<feature type="transmembrane region" description="Helical" evidence="7">
    <location>
        <begin position="315"/>
        <end position="338"/>
    </location>
</feature>
<protein>
    <recommendedName>
        <fullName evidence="9">Aquaporin</fullName>
    </recommendedName>
</protein>
<dbReference type="PANTHER" id="PTHR45724">
    <property type="entry name" value="AQUAPORIN NIP2-1"/>
    <property type="match status" value="1"/>
</dbReference>
<feature type="transmembrane region" description="Helical" evidence="7">
    <location>
        <begin position="526"/>
        <end position="545"/>
    </location>
</feature>
<keyword evidence="5 7" id="KW-0472">Membrane</keyword>